<keyword evidence="3" id="KW-1185">Reference proteome</keyword>
<evidence type="ECO:0000256" key="1">
    <source>
        <dbReference type="SAM" id="MobiDB-lite"/>
    </source>
</evidence>
<dbReference type="Proteomes" id="UP000271098">
    <property type="component" value="Unassembled WGS sequence"/>
</dbReference>
<dbReference type="InterPro" id="IPR036116">
    <property type="entry name" value="FN3_sf"/>
</dbReference>
<dbReference type="SUPFAM" id="SSF49265">
    <property type="entry name" value="Fibronectin type III"/>
    <property type="match status" value="1"/>
</dbReference>
<feature type="region of interest" description="Disordered" evidence="1">
    <location>
        <begin position="69"/>
        <end position="92"/>
    </location>
</feature>
<dbReference type="EMBL" id="UYRT01106781">
    <property type="protein sequence ID" value="VDN44643.1"/>
    <property type="molecule type" value="Genomic_DNA"/>
</dbReference>
<accession>A0A183EXS6</accession>
<reference evidence="4" key="1">
    <citation type="submission" date="2016-06" db="UniProtKB">
        <authorList>
            <consortium name="WormBaseParasite"/>
        </authorList>
    </citation>
    <scope>IDENTIFICATION</scope>
</reference>
<evidence type="ECO:0000313" key="3">
    <source>
        <dbReference type="Proteomes" id="UP000271098"/>
    </source>
</evidence>
<dbReference type="OrthoDB" id="4473401at2759"/>
<evidence type="ECO:0000313" key="4">
    <source>
        <dbReference type="WBParaSite" id="GPUH_0002579701-mRNA-1"/>
    </source>
</evidence>
<protein>
    <submittedName>
        <fullName evidence="4">Fibronectin type-III domain-containing protein</fullName>
    </submittedName>
</protein>
<dbReference type="InterPro" id="IPR013783">
    <property type="entry name" value="Ig-like_fold"/>
</dbReference>
<organism evidence="4">
    <name type="scientific">Gongylonema pulchrum</name>
    <dbReference type="NCBI Taxonomy" id="637853"/>
    <lineage>
        <taxon>Eukaryota</taxon>
        <taxon>Metazoa</taxon>
        <taxon>Ecdysozoa</taxon>
        <taxon>Nematoda</taxon>
        <taxon>Chromadorea</taxon>
        <taxon>Rhabditida</taxon>
        <taxon>Spirurina</taxon>
        <taxon>Spiruromorpha</taxon>
        <taxon>Spiruroidea</taxon>
        <taxon>Gongylonematidae</taxon>
        <taxon>Gongylonema</taxon>
    </lineage>
</organism>
<dbReference type="Gene3D" id="2.60.40.10">
    <property type="entry name" value="Immunoglobulins"/>
    <property type="match status" value="1"/>
</dbReference>
<proteinExistence type="predicted"/>
<dbReference type="AlphaFoldDB" id="A0A183EXS6"/>
<evidence type="ECO:0000313" key="2">
    <source>
        <dbReference type="EMBL" id="VDN44643.1"/>
    </source>
</evidence>
<sequence length="123" mass="14382">MSRSQTDTNSNLYVLQWRWSLHKDGEPMSDWQTIMTRNKMYAILKHLLAPGRYYMFRVAAVSLHGSNGFSKSSQPFKLSKEPRAPGPPRDLSLVNSEVDERNFWKQRIKWTPPLSELPVKNYL</sequence>
<name>A0A183EXS6_9BILA</name>
<dbReference type="WBParaSite" id="GPUH_0002579701-mRNA-1">
    <property type="protein sequence ID" value="GPUH_0002579701-mRNA-1"/>
    <property type="gene ID" value="GPUH_0002579701"/>
</dbReference>
<gene>
    <name evidence="2" type="ORF">GPUH_LOCUS25767</name>
</gene>
<reference evidence="2 3" key="2">
    <citation type="submission" date="2018-11" db="EMBL/GenBank/DDBJ databases">
        <authorList>
            <consortium name="Pathogen Informatics"/>
        </authorList>
    </citation>
    <scope>NUCLEOTIDE SEQUENCE [LARGE SCALE GENOMIC DNA]</scope>
</reference>